<reference evidence="2" key="1">
    <citation type="submission" date="2020-06" db="EMBL/GenBank/DDBJ databases">
        <authorList>
            <consortium name="Plant Systems Biology data submission"/>
        </authorList>
    </citation>
    <scope>NUCLEOTIDE SEQUENCE</scope>
    <source>
        <strain evidence="2">D6</strain>
    </source>
</reference>
<organism evidence="2 3">
    <name type="scientific">Seminavis robusta</name>
    <dbReference type="NCBI Taxonomy" id="568900"/>
    <lineage>
        <taxon>Eukaryota</taxon>
        <taxon>Sar</taxon>
        <taxon>Stramenopiles</taxon>
        <taxon>Ochrophyta</taxon>
        <taxon>Bacillariophyta</taxon>
        <taxon>Bacillariophyceae</taxon>
        <taxon>Bacillariophycidae</taxon>
        <taxon>Naviculales</taxon>
        <taxon>Naviculaceae</taxon>
        <taxon>Seminavis</taxon>
    </lineage>
</organism>
<dbReference type="EMBL" id="CAICTM010003841">
    <property type="protein sequence ID" value="CAB9531684.1"/>
    <property type="molecule type" value="Genomic_DNA"/>
</dbReference>
<dbReference type="PANTHER" id="PTHR34044:SF1">
    <property type="entry name" value="NUCLEAR PROTEIN"/>
    <property type="match status" value="1"/>
</dbReference>
<accession>A0A9N8F4S5</accession>
<comment type="caution">
    <text evidence="2">The sequence shown here is derived from an EMBL/GenBank/DDBJ whole genome shotgun (WGS) entry which is preliminary data.</text>
</comment>
<feature type="chain" id="PRO_5040474058" evidence="1">
    <location>
        <begin position="24"/>
        <end position="307"/>
    </location>
</feature>
<protein>
    <submittedName>
        <fullName evidence="2">Uncharacterized protein</fullName>
    </submittedName>
</protein>
<dbReference type="OrthoDB" id="38730at2759"/>
<keyword evidence="3" id="KW-1185">Reference proteome</keyword>
<dbReference type="Proteomes" id="UP001153069">
    <property type="component" value="Unassembled WGS sequence"/>
</dbReference>
<dbReference type="AlphaFoldDB" id="A0A9N8F4S5"/>
<dbReference type="PANTHER" id="PTHR34044">
    <property type="entry name" value="NUCLEAR PROTEIN"/>
    <property type="match status" value="1"/>
</dbReference>
<evidence type="ECO:0000313" key="3">
    <source>
        <dbReference type="Proteomes" id="UP001153069"/>
    </source>
</evidence>
<gene>
    <name evidence="2" type="ORF">SEMRO_3843_G351410.1</name>
</gene>
<feature type="signal peptide" evidence="1">
    <location>
        <begin position="1"/>
        <end position="23"/>
    </location>
</feature>
<evidence type="ECO:0000256" key="1">
    <source>
        <dbReference type="SAM" id="SignalP"/>
    </source>
</evidence>
<sequence>MMVSAASCLLLIAALSAATSSDAFVPAKAQLSGSDRTCSTTARSMSSDASVSTAEVIGKGRIGSLFAGEGATYVGRDDPINPEGNGPILVATRNDALDGIVEKCPANRRKDLVFMQNGYLDNFLESKGLMDNTQVLLYLSVPSLGVDAVDGITSVNPEGLTAATGIHAEDFAKRLAALNLKCNVVTPEQYRPAMFEKLIWISTYMLVGTAKECKSVGEAGAEHGELVEKVVNELLAAVSAKEGITFAAGSMARLAAYTDVVADFPCGVKEFEWRNRYFYNLGDAACPTHNALLRECKEKGFIGFDLP</sequence>
<name>A0A9N8F4S5_9STRA</name>
<keyword evidence="1" id="KW-0732">Signal</keyword>
<proteinExistence type="predicted"/>
<evidence type="ECO:0000313" key="2">
    <source>
        <dbReference type="EMBL" id="CAB9531684.1"/>
    </source>
</evidence>